<dbReference type="AlphaFoldDB" id="V4QHK5"/>
<accession>V4QHK5</accession>
<name>V4QHK5_9CAUL</name>
<evidence type="ECO:0000313" key="1">
    <source>
        <dbReference type="EMBL" id="ESQ78653.1"/>
    </source>
</evidence>
<comment type="caution">
    <text evidence="1">The sequence shown here is derived from an EMBL/GenBank/DDBJ whole genome shotgun (WGS) entry which is preliminary data.</text>
</comment>
<gene>
    <name evidence="1" type="ORF">ABENE_23035</name>
</gene>
<dbReference type="RefSeq" id="WP_023447507.1">
    <property type="nucleotide sequence ID" value="NZ_AWGB01000116.1"/>
</dbReference>
<protein>
    <submittedName>
        <fullName evidence="1">Uncharacterized protein</fullName>
    </submittedName>
</protein>
<dbReference type="PATRIC" id="fig|1121022.4.peg.4713"/>
<dbReference type="EMBL" id="AWGB01000116">
    <property type="protein sequence ID" value="ESQ78653.1"/>
    <property type="molecule type" value="Genomic_DNA"/>
</dbReference>
<proteinExistence type="predicted"/>
<reference evidence="1 2" key="1">
    <citation type="journal article" date="2014" name="Nature">
        <title>Sequential evolution of bacterial morphology by co-option of a developmental regulator.</title>
        <authorList>
            <person name="Jiang C."/>
            <person name="Brown P.J."/>
            <person name="Ducret A."/>
            <person name="Brun Y.V."/>
        </authorList>
    </citation>
    <scope>NUCLEOTIDE SEQUENCE [LARGE SCALE GENOMIC DNA]</scope>
    <source>
        <strain evidence="1 2">DSM 16100</strain>
    </source>
</reference>
<evidence type="ECO:0000313" key="2">
    <source>
        <dbReference type="Proteomes" id="UP000017837"/>
    </source>
</evidence>
<keyword evidence="2" id="KW-1185">Reference proteome</keyword>
<organism evidence="1 2">
    <name type="scientific">Asticcacaulis benevestitus DSM 16100 = ATCC BAA-896</name>
    <dbReference type="NCBI Taxonomy" id="1121022"/>
    <lineage>
        <taxon>Bacteria</taxon>
        <taxon>Pseudomonadati</taxon>
        <taxon>Pseudomonadota</taxon>
        <taxon>Alphaproteobacteria</taxon>
        <taxon>Caulobacterales</taxon>
        <taxon>Caulobacteraceae</taxon>
        <taxon>Asticcacaulis</taxon>
    </lineage>
</organism>
<dbReference type="Proteomes" id="UP000017837">
    <property type="component" value="Unassembled WGS sequence"/>
</dbReference>
<sequence>MQEAPRRNLISAETHWDLAAARLWIAFRTPEMLDRLYPIWDFDNLPTVETAVFEQQPDVALISALRRGVNISAFGVVDGEFAPSAIGREQWRFMSIRPDVFAGNVGCAGCWRGIVFDAVQIRKAFPSPHPGRASYGLVGAELDLRVHVRDFMDGRLDCPVGRVWQEEAIEKFGLSGRGAKGVWGKVASDFPFLSDAAGKKKSWRHG</sequence>